<feature type="domain" description="DNA-directed DNA polymerase family A palm" evidence="2">
    <location>
        <begin position="69"/>
        <end position="248"/>
    </location>
</feature>
<dbReference type="AlphaFoldDB" id="A0A4U1YVC0"/>
<evidence type="ECO:0000259" key="2">
    <source>
        <dbReference type="SMART" id="SM00482"/>
    </source>
</evidence>
<dbReference type="EMBL" id="SYUW01000038">
    <property type="protein sequence ID" value="TKF25130.1"/>
    <property type="molecule type" value="Genomic_DNA"/>
</dbReference>
<evidence type="ECO:0000256" key="1">
    <source>
        <dbReference type="ARBA" id="ARBA00011541"/>
    </source>
</evidence>
<dbReference type="InterPro" id="IPR002298">
    <property type="entry name" value="DNA_polymerase_A"/>
</dbReference>
<evidence type="ECO:0000313" key="3">
    <source>
        <dbReference type="EMBL" id="TKF25130.1"/>
    </source>
</evidence>
<name>A0A4U1YVC0_9VIBR</name>
<dbReference type="GO" id="GO:0006261">
    <property type="term" value="P:DNA-templated DNA replication"/>
    <property type="evidence" value="ECO:0007669"/>
    <property type="project" value="InterPro"/>
</dbReference>
<evidence type="ECO:0000313" key="4">
    <source>
        <dbReference type="Proteomes" id="UP000305234"/>
    </source>
</evidence>
<dbReference type="Pfam" id="PF00476">
    <property type="entry name" value="DNA_pol_A"/>
    <property type="match status" value="1"/>
</dbReference>
<gene>
    <name evidence="3" type="ORF">FCV52_13250</name>
</gene>
<dbReference type="Gene3D" id="1.10.150.20">
    <property type="entry name" value="5' to 3' exonuclease, C-terminal subdomain"/>
    <property type="match status" value="1"/>
</dbReference>
<dbReference type="SMART" id="SM00482">
    <property type="entry name" value="POLAc"/>
    <property type="match status" value="1"/>
</dbReference>
<dbReference type="Proteomes" id="UP000305234">
    <property type="component" value="Unassembled WGS sequence"/>
</dbReference>
<accession>A0A4U1YVC0</accession>
<organism evidence="3 4">
    <name type="scientific">Vibrio kanaloae</name>
    <dbReference type="NCBI Taxonomy" id="170673"/>
    <lineage>
        <taxon>Bacteria</taxon>
        <taxon>Pseudomonadati</taxon>
        <taxon>Pseudomonadota</taxon>
        <taxon>Gammaproteobacteria</taxon>
        <taxon>Vibrionales</taxon>
        <taxon>Vibrionaceae</taxon>
        <taxon>Vibrio</taxon>
    </lineage>
</organism>
<dbReference type="PANTHER" id="PTHR10133">
    <property type="entry name" value="DNA POLYMERASE I"/>
    <property type="match status" value="1"/>
</dbReference>
<dbReference type="InterPro" id="IPR043502">
    <property type="entry name" value="DNA/RNA_pol_sf"/>
</dbReference>
<reference evidence="3 4" key="1">
    <citation type="submission" date="2019-04" db="EMBL/GenBank/DDBJ databases">
        <title>A reverse ecology approach based on a biological definition of microbial populations.</title>
        <authorList>
            <person name="Arevalo P."/>
            <person name="Vaninsberghe D."/>
            <person name="Elsherbini J."/>
            <person name="Gore J."/>
            <person name="Polz M."/>
        </authorList>
    </citation>
    <scope>NUCLEOTIDE SEQUENCE [LARGE SCALE GENOMIC DNA]</scope>
    <source>
        <strain evidence="3 4">10N.261.46.E4</strain>
    </source>
</reference>
<dbReference type="PANTHER" id="PTHR10133:SF62">
    <property type="entry name" value="DNA POLYMERASE THETA"/>
    <property type="match status" value="1"/>
</dbReference>
<dbReference type="Gene3D" id="3.30.70.370">
    <property type="match status" value="1"/>
</dbReference>
<proteinExistence type="predicted"/>
<dbReference type="InterPro" id="IPR001098">
    <property type="entry name" value="DNA-dir_DNA_pol_A_palm_dom"/>
</dbReference>
<comment type="caution">
    <text evidence="3">The sequence shown here is derived from an EMBL/GenBank/DDBJ whole genome shotgun (WGS) entry which is preliminary data.</text>
</comment>
<dbReference type="SUPFAM" id="SSF56672">
    <property type="entry name" value="DNA/RNA polymerases"/>
    <property type="match status" value="1"/>
</dbReference>
<protein>
    <recommendedName>
        <fullName evidence="2">DNA-directed DNA polymerase family A palm domain-containing protein</fullName>
    </recommendedName>
</protein>
<comment type="subunit">
    <text evidence="1">Single-chain monomer with multiple functions.</text>
</comment>
<sequence length="286" mass="32588">MLKRIGSYSKKKSGTSHFVAKQYQGIVEVLRTDTEGYWYCPVVSAFHTKTGRDHVLGSSLSQVPKQYWKSVLNPPQGSVYVLLDYKQQEPMIAAHFAGCQPLLSWYEQGEDIYQKLIQFTGIQLSREQCKQLLIGRLYGIGHRALAEKIGVSRRRVKVLLVELSKLIWPIDQYLDQSADAIRHCGIARSLDWQYAVSDLDQRLSLRNWKIQAAGADILRRACQRLDEANIPLLLTNHDSFLVRLEQEQFEDQRDKAVNALRCAAADVLDGFSLNVSVDLTQHAQEK</sequence>
<dbReference type="GO" id="GO:0003887">
    <property type="term" value="F:DNA-directed DNA polymerase activity"/>
    <property type="evidence" value="ECO:0007669"/>
    <property type="project" value="InterPro"/>
</dbReference>
<dbReference type="GO" id="GO:0006302">
    <property type="term" value="P:double-strand break repair"/>
    <property type="evidence" value="ECO:0007669"/>
    <property type="project" value="TreeGrafter"/>
</dbReference>
<dbReference type="GO" id="GO:0003677">
    <property type="term" value="F:DNA binding"/>
    <property type="evidence" value="ECO:0007669"/>
    <property type="project" value="InterPro"/>
</dbReference>